<dbReference type="EMBL" id="JAETXX010000003">
    <property type="protein sequence ID" value="MCF8714687.1"/>
    <property type="molecule type" value="Genomic_DNA"/>
</dbReference>
<feature type="region of interest" description="Disordered" evidence="2">
    <location>
        <begin position="1"/>
        <end position="29"/>
    </location>
</feature>
<name>A0ABS9J2L7_9FLAO</name>
<evidence type="ECO:0000256" key="1">
    <source>
        <dbReference type="ARBA" id="ARBA00022729"/>
    </source>
</evidence>
<dbReference type="InterPro" id="IPR026444">
    <property type="entry name" value="Secre_tail"/>
</dbReference>
<evidence type="ECO:0000256" key="2">
    <source>
        <dbReference type="SAM" id="MobiDB-lite"/>
    </source>
</evidence>
<dbReference type="RefSeq" id="WP_394800470.1">
    <property type="nucleotide sequence ID" value="NZ_JAETXX010000003.1"/>
</dbReference>
<evidence type="ECO:0000313" key="4">
    <source>
        <dbReference type="EMBL" id="MCF8714687.1"/>
    </source>
</evidence>
<keyword evidence="5" id="KW-1185">Reference proteome</keyword>
<keyword evidence="1" id="KW-0732">Signal</keyword>
<organism evidence="4 5">
    <name type="scientific">Joostella atrarenae</name>
    <dbReference type="NCBI Taxonomy" id="679257"/>
    <lineage>
        <taxon>Bacteria</taxon>
        <taxon>Pseudomonadati</taxon>
        <taxon>Bacteroidota</taxon>
        <taxon>Flavobacteriia</taxon>
        <taxon>Flavobacteriales</taxon>
        <taxon>Flavobacteriaceae</taxon>
        <taxon>Joostella</taxon>
    </lineage>
</organism>
<dbReference type="Pfam" id="PF18962">
    <property type="entry name" value="Por_Secre_tail"/>
    <property type="match status" value="1"/>
</dbReference>
<comment type="caution">
    <text evidence="4">The sequence shown here is derived from an EMBL/GenBank/DDBJ whole genome shotgun (WGS) entry which is preliminary data.</text>
</comment>
<dbReference type="NCBIfam" id="TIGR04183">
    <property type="entry name" value="Por_Secre_tail"/>
    <property type="match status" value="1"/>
</dbReference>
<proteinExistence type="predicted"/>
<protein>
    <submittedName>
        <fullName evidence="4">T9SS type A sorting domain-containing protein</fullName>
    </submittedName>
</protein>
<reference evidence="4 5" key="1">
    <citation type="submission" date="2021-01" db="EMBL/GenBank/DDBJ databases">
        <title>Genome sequencing of Joostella atrarenae M1-2 (= KCTC 23194).</title>
        <authorList>
            <person name="Zakaria M.R."/>
            <person name="Lam M.Q."/>
            <person name="Chong C.S."/>
        </authorList>
    </citation>
    <scope>NUCLEOTIDE SEQUENCE [LARGE SCALE GENOMIC DNA]</scope>
    <source>
        <strain evidence="4 5">M1-2</strain>
    </source>
</reference>
<dbReference type="Proteomes" id="UP000829517">
    <property type="component" value="Unassembled WGS sequence"/>
</dbReference>
<feature type="domain" description="Secretion system C-terminal sorting" evidence="3">
    <location>
        <begin position="59"/>
        <end position="126"/>
    </location>
</feature>
<evidence type="ECO:0000259" key="3">
    <source>
        <dbReference type="Pfam" id="PF18962"/>
    </source>
</evidence>
<sequence>MSSSGYRNGFDENTPFGRIDIRPNSGQPNTAGTYEIDNVVLGTEAQLSTGNFSKNNISVYPIPAKNTLVLNGIIQGETINIIDVTGSIIGTRHINSSLNLKSIDVSTLSSGLYFLQTESGNIKKFIKE</sequence>
<gene>
    <name evidence="4" type="ORF">JM658_07575</name>
</gene>
<evidence type="ECO:0000313" key="5">
    <source>
        <dbReference type="Proteomes" id="UP000829517"/>
    </source>
</evidence>
<accession>A0ABS9J2L7</accession>